<dbReference type="PANTHER" id="PTHR18895">
    <property type="entry name" value="HEMK METHYLTRANSFERASE"/>
    <property type="match status" value="1"/>
</dbReference>
<sequence>MTSEALAQLAGALRRLGAYDIDLQGLLPAWELHRLRLKEVPPWLASQAWVRLLCVGEALPRAEPTLGVEVDALIDVGLLEEVLPGHVVSGLQLYPFRGLAILTDWPSVTLGPPGNEPVMAIGTDSLELCLALAPPEPPGFPEAHLAGLRVLDLCTGSGIAALHALRCGAQEVVAVDISPRAAEIAKVNGFINGLDSKLTIHQGDLFEGIGEVHGVFDLMVANPPFVAVPASASASLYVDGGSDGLAVTRRLVAGACERLEKASRGTLVMIGEFPNLAAEEPRCLSFLASKSAWLAARGLLCRGASPKCCSLCSRACQATCSRA</sequence>
<proteinExistence type="predicted"/>
<name>A0A812Q0G0_9DINO</name>
<dbReference type="Proteomes" id="UP000604046">
    <property type="component" value="Unassembled WGS sequence"/>
</dbReference>
<dbReference type="GO" id="GO:0003676">
    <property type="term" value="F:nucleic acid binding"/>
    <property type="evidence" value="ECO:0007669"/>
    <property type="project" value="InterPro"/>
</dbReference>
<dbReference type="InterPro" id="IPR029063">
    <property type="entry name" value="SAM-dependent_MTases_sf"/>
</dbReference>
<dbReference type="Gene3D" id="3.40.50.150">
    <property type="entry name" value="Vaccinia Virus protein VP39"/>
    <property type="match status" value="1"/>
</dbReference>
<dbReference type="PANTHER" id="PTHR18895:SF74">
    <property type="entry name" value="MTRF1L RELEASE FACTOR GLUTAMINE METHYLTRANSFERASE"/>
    <property type="match status" value="1"/>
</dbReference>
<dbReference type="GO" id="GO:0032259">
    <property type="term" value="P:methylation"/>
    <property type="evidence" value="ECO:0007669"/>
    <property type="project" value="InterPro"/>
</dbReference>
<organism evidence="1 2">
    <name type="scientific">Symbiodinium natans</name>
    <dbReference type="NCBI Taxonomy" id="878477"/>
    <lineage>
        <taxon>Eukaryota</taxon>
        <taxon>Sar</taxon>
        <taxon>Alveolata</taxon>
        <taxon>Dinophyceae</taxon>
        <taxon>Suessiales</taxon>
        <taxon>Symbiodiniaceae</taxon>
        <taxon>Symbiodinium</taxon>
    </lineage>
</organism>
<accession>A0A812Q0G0</accession>
<dbReference type="CDD" id="cd02440">
    <property type="entry name" value="AdoMet_MTases"/>
    <property type="match status" value="1"/>
</dbReference>
<dbReference type="InterPro" id="IPR002052">
    <property type="entry name" value="DNA_methylase_N6_adenine_CS"/>
</dbReference>
<dbReference type="SUPFAM" id="SSF53335">
    <property type="entry name" value="S-adenosyl-L-methionine-dependent methyltransferases"/>
    <property type="match status" value="1"/>
</dbReference>
<dbReference type="GO" id="GO:0008168">
    <property type="term" value="F:methyltransferase activity"/>
    <property type="evidence" value="ECO:0007669"/>
    <property type="project" value="InterPro"/>
</dbReference>
<comment type="caution">
    <text evidence="1">The sequence shown here is derived from an EMBL/GenBank/DDBJ whole genome shotgun (WGS) entry which is preliminary data.</text>
</comment>
<dbReference type="InterPro" id="IPR050320">
    <property type="entry name" value="N5-glutamine_MTase"/>
</dbReference>
<reference evidence="1" key="1">
    <citation type="submission" date="2021-02" db="EMBL/GenBank/DDBJ databases">
        <authorList>
            <person name="Dougan E. K."/>
            <person name="Rhodes N."/>
            <person name="Thang M."/>
            <person name="Chan C."/>
        </authorList>
    </citation>
    <scope>NUCLEOTIDE SEQUENCE</scope>
</reference>
<keyword evidence="2" id="KW-1185">Reference proteome</keyword>
<dbReference type="OrthoDB" id="447173at2759"/>
<protein>
    <submittedName>
        <fullName evidence="1">PrmB protein</fullName>
    </submittedName>
</protein>
<evidence type="ECO:0000313" key="2">
    <source>
        <dbReference type="Proteomes" id="UP000604046"/>
    </source>
</evidence>
<dbReference type="EMBL" id="CAJNDS010002152">
    <property type="protein sequence ID" value="CAE7353336.1"/>
    <property type="molecule type" value="Genomic_DNA"/>
</dbReference>
<gene>
    <name evidence="1" type="primary">prmB</name>
    <name evidence="1" type="ORF">SNAT2548_LOCUS18687</name>
</gene>
<evidence type="ECO:0000313" key="1">
    <source>
        <dbReference type="EMBL" id="CAE7353336.1"/>
    </source>
</evidence>
<dbReference type="PROSITE" id="PS00092">
    <property type="entry name" value="N6_MTASE"/>
    <property type="match status" value="1"/>
</dbReference>
<dbReference type="AlphaFoldDB" id="A0A812Q0G0"/>
<dbReference type="Pfam" id="PF06325">
    <property type="entry name" value="PrmA"/>
    <property type="match status" value="1"/>
</dbReference>